<evidence type="ECO:0000313" key="2">
    <source>
        <dbReference type="Proteomes" id="UP000828390"/>
    </source>
</evidence>
<sequence length="54" mass="6335">MLVTDWTVIVTVWRLESYPRISRDAAVSAYVLFRVYFQIHASPFTGSFWLDLPL</sequence>
<dbReference type="AlphaFoldDB" id="A0A9D4HRF9"/>
<dbReference type="EMBL" id="JAIWYP010000012">
    <property type="protein sequence ID" value="KAH3728321.1"/>
    <property type="molecule type" value="Genomic_DNA"/>
</dbReference>
<keyword evidence="2" id="KW-1185">Reference proteome</keyword>
<protein>
    <submittedName>
        <fullName evidence="1">Uncharacterized protein</fullName>
    </submittedName>
</protein>
<proteinExistence type="predicted"/>
<dbReference type="Proteomes" id="UP000828390">
    <property type="component" value="Unassembled WGS sequence"/>
</dbReference>
<evidence type="ECO:0000313" key="1">
    <source>
        <dbReference type="EMBL" id="KAH3728321.1"/>
    </source>
</evidence>
<organism evidence="1 2">
    <name type="scientific">Dreissena polymorpha</name>
    <name type="common">Zebra mussel</name>
    <name type="synonym">Mytilus polymorpha</name>
    <dbReference type="NCBI Taxonomy" id="45954"/>
    <lineage>
        <taxon>Eukaryota</taxon>
        <taxon>Metazoa</taxon>
        <taxon>Spiralia</taxon>
        <taxon>Lophotrochozoa</taxon>
        <taxon>Mollusca</taxon>
        <taxon>Bivalvia</taxon>
        <taxon>Autobranchia</taxon>
        <taxon>Heteroconchia</taxon>
        <taxon>Euheterodonta</taxon>
        <taxon>Imparidentia</taxon>
        <taxon>Neoheterodontei</taxon>
        <taxon>Myida</taxon>
        <taxon>Dreissenoidea</taxon>
        <taxon>Dreissenidae</taxon>
        <taxon>Dreissena</taxon>
    </lineage>
</organism>
<reference evidence="1" key="1">
    <citation type="journal article" date="2019" name="bioRxiv">
        <title>The Genome of the Zebra Mussel, Dreissena polymorpha: A Resource for Invasive Species Research.</title>
        <authorList>
            <person name="McCartney M.A."/>
            <person name="Auch B."/>
            <person name="Kono T."/>
            <person name="Mallez S."/>
            <person name="Zhang Y."/>
            <person name="Obille A."/>
            <person name="Becker A."/>
            <person name="Abrahante J.E."/>
            <person name="Garbe J."/>
            <person name="Badalamenti J.P."/>
            <person name="Herman A."/>
            <person name="Mangelson H."/>
            <person name="Liachko I."/>
            <person name="Sullivan S."/>
            <person name="Sone E.D."/>
            <person name="Koren S."/>
            <person name="Silverstein K.A.T."/>
            <person name="Beckman K.B."/>
            <person name="Gohl D.M."/>
        </authorList>
    </citation>
    <scope>NUCLEOTIDE SEQUENCE</scope>
    <source>
        <strain evidence="1">Duluth1</strain>
        <tissue evidence="1">Whole animal</tissue>
    </source>
</reference>
<accession>A0A9D4HRF9</accession>
<gene>
    <name evidence="1" type="ORF">DPMN_054275</name>
</gene>
<reference evidence="1" key="2">
    <citation type="submission" date="2020-11" db="EMBL/GenBank/DDBJ databases">
        <authorList>
            <person name="McCartney M.A."/>
            <person name="Auch B."/>
            <person name="Kono T."/>
            <person name="Mallez S."/>
            <person name="Becker A."/>
            <person name="Gohl D.M."/>
            <person name="Silverstein K.A.T."/>
            <person name="Koren S."/>
            <person name="Bechman K.B."/>
            <person name="Herman A."/>
            <person name="Abrahante J.E."/>
            <person name="Garbe J."/>
        </authorList>
    </citation>
    <scope>NUCLEOTIDE SEQUENCE</scope>
    <source>
        <strain evidence="1">Duluth1</strain>
        <tissue evidence="1">Whole animal</tissue>
    </source>
</reference>
<name>A0A9D4HRF9_DREPO</name>
<comment type="caution">
    <text evidence="1">The sequence shown here is derived from an EMBL/GenBank/DDBJ whole genome shotgun (WGS) entry which is preliminary data.</text>
</comment>